<dbReference type="EMBL" id="LFJN01000005">
    <property type="protein sequence ID" value="KPI43615.1"/>
    <property type="molecule type" value="Genomic_DNA"/>
</dbReference>
<reference evidence="5 6" key="1">
    <citation type="submission" date="2015-06" db="EMBL/GenBank/DDBJ databases">
        <title>Draft genome of the ant-associated black yeast Phialophora attae CBS 131958.</title>
        <authorList>
            <person name="Moreno L.F."/>
            <person name="Stielow B.J."/>
            <person name="de Hoog S."/>
            <person name="Vicente V.A."/>
            <person name="Weiss V.A."/>
            <person name="de Vries M."/>
            <person name="Cruz L.M."/>
            <person name="Souza E.M."/>
        </authorList>
    </citation>
    <scope>NUCLEOTIDE SEQUENCE [LARGE SCALE GENOMIC DNA]</scope>
    <source>
        <strain evidence="5 6">CBS 131958</strain>
    </source>
</reference>
<dbReference type="InterPro" id="IPR002227">
    <property type="entry name" value="Tyrosinase_Cu-bd"/>
</dbReference>
<dbReference type="VEuPathDB" id="FungiDB:AB675_6947"/>
<comment type="caution">
    <text evidence="5">The sequence shown here is derived from an EMBL/GenBank/DDBJ whole genome shotgun (WGS) entry which is preliminary data.</text>
</comment>
<dbReference type="SUPFAM" id="SSF48056">
    <property type="entry name" value="Di-copper centre-containing domain"/>
    <property type="match status" value="1"/>
</dbReference>
<accession>A0A0N1P0I4</accession>
<keyword evidence="1" id="KW-0479">Metal-binding</keyword>
<dbReference type="PRINTS" id="PR00092">
    <property type="entry name" value="TYROSINASE"/>
</dbReference>
<organism evidence="5 6">
    <name type="scientific">Cyphellophora attinorum</name>
    <dbReference type="NCBI Taxonomy" id="1664694"/>
    <lineage>
        <taxon>Eukaryota</taxon>
        <taxon>Fungi</taxon>
        <taxon>Dikarya</taxon>
        <taxon>Ascomycota</taxon>
        <taxon>Pezizomycotina</taxon>
        <taxon>Eurotiomycetes</taxon>
        <taxon>Chaetothyriomycetidae</taxon>
        <taxon>Chaetothyriales</taxon>
        <taxon>Cyphellophoraceae</taxon>
        <taxon>Cyphellophora</taxon>
    </lineage>
</organism>
<evidence type="ECO:0000256" key="1">
    <source>
        <dbReference type="ARBA" id="ARBA00022723"/>
    </source>
</evidence>
<protein>
    <recommendedName>
        <fullName evidence="4">Tyrosinase copper-binding domain-containing protein</fullName>
    </recommendedName>
</protein>
<dbReference type="GO" id="GO:0016491">
    <property type="term" value="F:oxidoreductase activity"/>
    <property type="evidence" value="ECO:0007669"/>
    <property type="project" value="UniProtKB-KW"/>
</dbReference>
<dbReference type="Gene3D" id="1.10.1280.10">
    <property type="entry name" value="Di-copper center containing domain from catechol oxidase"/>
    <property type="match status" value="1"/>
</dbReference>
<keyword evidence="2" id="KW-0560">Oxidoreductase</keyword>
<dbReference type="PANTHER" id="PTHR11474:SF125">
    <property type="entry name" value="N-ACETYL-6-HYDROXYTRYPTOPHAN OXIDASE IVOB-RELATED"/>
    <property type="match status" value="1"/>
</dbReference>
<dbReference type="AlphaFoldDB" id="A0A0N1P0I4"/>
<evidence type="ECO:0000313" key="5">
    <source>
        <dbReference type="EMBL" id="KPI43615.1"/>
    </source>
</evidence>
<keyword evidence="6" id="KW-1185">Reference proteome</keyword>
<feature type="chain" id="PRO_5005879495" description="Tyrosinase copper-binding domain-containing protein" evidence="3">
    <location>
        <begin position="19"/>
        <end position="378"/>
    </location>
</feature>
<proteinExistence type="predicted"/>
<sequence length="378" mass="41838">MLRGSFLALTALLSLTSAAPAKRQWGDWQPCNNETIRIRKDFNNLCPEERKAFTDAINCIRSQPSNLDQAKYPAAINRYFDWATVHVNRTNVAHLSGYFLTWHRMFIHLFEEDLRNICGFEGTMPYWNWPATADDLANTPIFNGDAYSMSGDGAYIPDRPPTVLAPGFSLPTGLGGGCVTTGPFAGMNYTMQPIPIQGLILGSPLPPNAFANNGSCLTRDLNPYVAQRWDNWTAFNDAIAAPNQAAFSTALNGVFGGTDLGLHSGAHFIVGNPASNIYVSAQDPIWYPLHTFLDLMYVQWQKAHPEIYDELYGTMTANNAPPSANVTLDSMEPDWGYFGDSVPVKDLISTTAGPFCYDYEFQPGPYTEKRGEKMLGWS</sequence>
<dbReference type="OrthoDB" id="6132182at2759"/>
<evidence type="ECO:0000313" key="6">
    <source>
        <dbReference type="Proteomes" id="UP000038010"/>
    </source>
</evidence>
<dbReference type="PANTHER" id="PTHR11474">
    <property type="entry name" value="TYROSINASE FAMILY MEMBER"/>
    <property type="match status" value="1"/>
</dbReference>
<dbReference type="GO" id="GO:0046872">
    <property type="term" value="F:metal ion binding"/>
    <property type="evidence" value="ECO:0007669"/>
    <property type="project" value="UniProtKB-KW"/>
</dbReference>
<feature type="domain" description="Tyrosinase copper-binding" evidence="4">
    <location>
        <begin position="77"/>
        <end position="302"/>
    </location>
</feature>
<name>A0A0N1P0I4_9EURO</name>
<dbReference type="Pfam" id="PF00264">
    <property type="entry name" value="Tyrosinase"/>
    <property type="match status" value="1"/>
</dbReference>
<gene>
    <name evidence="5" type="ORF">AB675_6947</name>
</gene>
<dbReference type="STRING" id="1664694.A0A0N1P0I4"/>
<evidence type="ECO:0000256" key="3">
    <source>
        <dbReference type="SAM" id="SignalP"/>
    </source>
</evidence>
<dbReference type="Proteomes" id="UP000038010">
    <property type="component" value="Unassembled WGS sequence"/>
</dbReference>
<dbReference type="GeneID" id="28739155"/>
<evidence type="ECO:0000259" key="4">
    <source>
        <dbReference type="Pfam" id="PF00264"/>
    </source>
</evidence>
<dbReference type="InterPro" id="IPR050316">
    <property type="entry name" value="Tyrosinase/Hemocyanin"/>
</dbReference>
<keyword evidence="3" id="KW-0732">Signal</keyword>
<dbReference type="RefSeq" id="XP_018003578.1">
    <property type="nucleotide sequence ID" value="XM_018147276.1"/>
</dbReference>
<dbReference type="InterPro" id="IPR008922">
    <property type="entry name" value="Di-copper_centre_dom_sf"/>
</dbReference>
<evidence type="ECO:0000256" key="2">
    <source>
        <dbReference type="ARBA" id="ARBA00023002"/>
    </source>
</evidence>
<feature type="signal peptide" evidence="3">
    <location>
        <begin position="1"/>
        <end position="18"/>
    </location>
</feature>